<dbReference type="SUPFAM" id="SSF51735">
    <property type="entry name" value="NAD(P)-binding Rossmann-fold domains"/>
    <property type="match status" value="1"/>
</dbReference>
<dbReference type="InterPro" id="IPR013021">
    <property type="entry name" value="Myo-inos-1-P_Synthase_GAPDH"/>
</dbReference>
<dbReference type="Gene3D" id="3.30.360.10">
    <property type="entry name" value="Dihydrodipicolinate Reductase, domain 2"/>
    <property type="match status" value="1"/>
</dbReference>
<gene>
    <name evidence="3" type="ORF">GCM10009533_70140</name>
</gene>
<dbReference type="RefSeq" id="WP_009951113.1">
    <property type="nucleotide sequence ID" value="NZ_BAAAGS010000107.1"/>
</dbReference>
<reference evidence="4" key="1">
    <citation type="journal article" date="2019" name="Int. J. Syst. Evol. Microbiol.">
        <title>The Global Catalogue of Microorganisms (GCM) 10K type strain sequencing project: providing services to taxonomists for standard genome sequencing and annotation.</title>
        <authorList>
            <consortium name="The Broad Institute Genomics Platform"/>
            <consortium name="The Broad Institute Genome Sequencing Center for Infectious Disease"/>
            <person name="Wu L."/>
            <person name="Ma J."/>
        </authorList>
    </citation>
    <scope>NUCLEOTIDE SEQUENCE [LARGE SCALE GENOMIC DNA]</scope>
    <source>
        <strain evidence="4">JCM 10303</strain>
    </source>
</reference>
<evidence type="ECO:0000256" key="1">
    <source>
        <dbReference type="ARBA" id="ARBA00010813"/>
    </source>
</evidence>
<protein>
    <submittedName>
        <fullName evidence="3">Inositol-3-phosphate synthase</fullName>
    </submittedName>
</protein>
<name>A0ABP3PDU0_SACER</name>
<sequence>MTDTSHRHVPSPGRTGLWLFGARGSVATTAIAGLAALRAGVADATGCVTELPGLREAPLPAWGDIVVGGHDISDAPLHKSAEQLAEAGVLPTRVLGAVAPQLSDVESELRTGYDPMSCGGSQAAAVRQLSSDIVSFRRRNRLRRVVAINVASTEAPAPDSPEQHDLAALEERLDDERPRLPAGVVNTCAALSAGCPYVEFTPSPGIGWASLRQLAERLGLPFAGCDGKTGETLLRSVLAPMFAERGLSVLSWSGTNLLGGGDGATLADPVTAAGKLESKSRGLAELLGPGVSAPLHIDHVADLGQTKIAWDNVHARGFLGAPVTLQLTWTGYDSALAAPLVLDLTRLVAMAHHAGQRGALGALGCFFKDPLGDSGHRFDHQVRRLREWVRDTAADLEGRES</sequence>
<comment type="similarity">
    <text evidence="1">Belongs to the myo-inositol 1-phosphate synthase family.</text>
</comment>
<dbReference type="PIRSF" id="PIRSF015578">
    <property type="entry name" value="Myoinos-ppht_syn"/>
    <property type="match status" value="1"/>
</dbReference>
<dbReference type="Pfam" id="PF07994">
    <property type="entry name" value="NAD_binding_5"/>
    <property type="match status" value="1"/>
</dbReference>
<accession>A0ABP3PDU0</accession>
<dbReference type="InterPro" id="IPR002587">
    <property type="entry name" value="Myo-inos-1-P_Synthase"/>
</dbReference>
<dbReference type="Gene3D" id="3.40.50.720">
    <property type="entry name" value="NAD(P)-binding Rossmann-like Domain"/>
    <property type="match status" value="1"/>
</dbReference>
<feature type="domain" description="Myo-inositol-1-phosphate synthase GAPDH-like" evidence="2">
    <location>
        <begin position="230"/>
        <end position="334"/>
    </location>
</feature>
<comment type="caution">
    <text evidence="3">The sequence shown here is derived from an EMBL/GenBank/DDBJ whole genome shotgun (WGS) entry which is preliminary data.</text>
</comment>
<dbReference type="PANTHER" id="PTHR11510">
    <property type="entry name" value="MYO-INOSITOL-1 PHOSPHATE SYNTHASE"/>
    <property type="match status" value="1"/>
</dbReference>
<keyword evidence="4" id="KW-1185">Reference proteome</keyword>
<organism evidence="3 4">
    <name type="scientific">Saccharopolyspora erythraea</name>
    <name type="common">Streptomyces erythraeus</name>
    <dbReference type="NCBI Taxonomy" id="1836"/>
    <lineage>
        <taxon>Bacteria</taxon>
        <taxon>Bacillati</taxon>
        <taxon>Actinomycetota</taxon>
        <taxon>Actinomycetes</taxon>
        <taxon>Pseudonocardiales</taxon>
        <taxon>Pseudonocardiaceae</taxon>
        <taxon>Saccharopolyspora</taxon>
    </lineage>
</organism>
<dbReference type="SUPFAM" id="SSF55347">
    <property type="entry name" value="Glyceraldehyde-3-phosphate dehydrogenase-like, C-terminal domain"/>
    <property type="match status" value="1"/>
</dbReference>
<proteinExistence type="inferred from homology"/>
<dbReference type="InterPro" id="IPR036291">
    <property type="entry name" value="NAD(P)-bd_dom_sf"/>
</dbReference>
<dbReference type="Proteomes" id="UP001500729">
    <property type="component" value="Unassembled WGS sequence"/>
</dbReference>
<evidence type="ECO:0000259" key="2">
    <source>
        <dbReference type="Pfam" id="PF01658"/>
    </source>
</evidence>
<dbReference type="Pfam" id="PF01658">
    <property type="entry name" value="Inos-1-P_synth"/>
    <property type="match status" value="1"/>
</dbReference>
<evidence type="ECO:0000313" key="4">
    <source>
        <dbReference type="Proteomes" id="UP001500729"/>
    </source>
</evidence>
<evidence type="ECO:0000313" key="3">
    <source>
        <dbReference type="EMBL" id="GAA0563940.1"/>
    </source>
</evidence>
<dbReference type="EMBL" id="BAAAGS010000107">
    <property type="protein sequence ID" value="GAA0563940.1"/>
    <property type="molecule type" value="Genomic_DNA"/>
</dbReference>